<keyword evidence="2" id="KW-1185">Reference proteome</keyword>
<reference evidence="1 2" key="1">
    <citation type="submission" date="2019-02" db="EMBL/GenBank/DDBJ databases">
        <title>Deep-cultivation of Planctomycetes and their phenomic and genomic characterization uncovers novel biology.</title>
        <authorList>
            <person name="Wiegand S."/>
            <person name="Jogler M."/>
            <person name="Boedeker C."/>
            <person name="Pinto D."/>
            <person name="Vollmers J."/>
            <person name="Rivas-Marin E."/>
            <person name="Kohn T."/>
            <person name="Peeters S.H."/>
            <person name="Heuer A."/>
            <person name="Rast P."/>
            <person name="Oberbeckmann S."/>
            <person name="Bunk B."/>
            <person name="Jeske O."/>
            <person name="Meyerdierks A."/>
            <person name="Storesund J.E."/>
            <person name="Kallscheuer N."/>
            <person name="Luecker S."/>
            <person name="Lage O.M."/>
            <person name="Pohl T."/>
            <person name="Merkel B.J."/>
            <person name="Hornburger P."/>
            <person name="Mueller R.-W."/>
            <person name="Bruemmer F."/>
            <person name="Labrenz M."/>
            <person name="Spormann A.M."/>
            <person name="Op Den Camp H."/>
            <person name="Overmann J."/>
            <person name="Amann R."/>
            <person name="Jetten M.S.M."/>
            <person name="Mascher T."/>
            <person name="Medema M.H."/>
            <person name="Devos D.P."/>
            <person name="Kaster A.-K."/>
            <person name="Ovreas L."/>
            <person name="Rohde M."/>
            <person name="Galperin M.Y."/>
            <person name="Jogler C."/>
        </authorList>
    </citation>
    <scope>NUCLEOTIDE SEQUENCE [LARGE SCALE GENOMIC DNA]</scope>
    <source>
        <strain evidence="1 2">Poly41</strain>
    </source>
</reference>
<gene>
    <name evidence="1" type="ORF">Poly41_41560</name>
</gene>
<organism evidence="1 2">
    <name type="scientific">Novipirellula artificiosorum</name>
    <dbReference type="NCBI Taxonomy" id="2528016"/>
    <lineage>
        <taxon>Bacteria</taxon>
        <taxon>Pseudomonadati</taxon>
        <taxon>Planctomycetota</taxon>
        <taxon>Planctomycetia</taxon>
        <taxon>Pirellulales</taxon>
        <taxon>Pirellulaceae</taxon>
        <taxon>Novipirellula</taxon>
    </lineage>
</organism>
<proteinExistence type="predicted"/>
<dbReference type="Proteomes" id="UP000319143">
    <property type="component" value="Unassembled WGS sequence"/>
</dbReference>
<dbReference type="AlphaFoldDB" id="A0A5C6DE32"/>
<name>A0A5C6DE32_9BACT</name>
<dbReference type="EMBL" id="SJPV01000007">
    <property type="protein sequence ID" value="TWU35012.1"/>
    <property type="molecule type" value="Genomic_DNA"/>
</dbReference>
<evidence type="ECO:0000313" key="2">
    <source>
        <dbReference type="Proteomes" id="UP000319143"/>
    </source>
</evidence>
<accession>A0A5C6DE32</accession>
<sequence length="46" mass="5064">MSLILGAVQVWSARNLSDYARHPPVWCGQMGSLPEWLVGVTLLSSH</sequence>
<protein>
    <submittedName>
        <fullName evidence="1">Uncharacterized protein</fullName>
    </submittedName>
</protein>
<evidence type="ECO:0000313" key="1">
    <source>
        <dbReference type="EMBL" id="TWU35012.1"/>
    </source>
</evidence>
<comment type="caution">
    <text evidence="1">The sequence shown here is derived from an EMBL/GenBank/DDBJ whole genome shotgun (WGS) entry which is preliminary data.</text>
</comment>